<keyword evidence="4" id="KW-0560">Oxidoreductase</keyword>
<dbReference type="OrthoDB" id="9801481at2"/>
<evidence type="ECO:0000256" key="2">
    <source>
        <dbReference type="ARBA" id="ARBA00022434"/>
    </source>
</evidence>
<feature type="binding site" evidence="7">
    <location>
        <position position="98"/>
    </location>
    <ligand>
        <name>Fe cation</name>
        <dbReference type="ChEBI" id="CHEBI:24875"/>
        <label>1</label>
    </ligand>
</feature>
<dbReference type="GO" id="GO:0016301">
    <property type="term" value="F:kinase activity"/>
    <property type="evidence" value="ECO:0007669"/>
    <property type="project" value="UniProtKB-KW"/>
</dbReference>
<evidence type="ECO:0000256" key="6">
    <source>
        <dbReference type="ARBA" id="ARBA00054546"/>
    </source>
</evidence>
<dbReference type="PANTHER" id="PTHR11431">
    <property type="entry name" value="FERRITIN"/>
    <property type="match status" value="1"/>
</dbReference>
<dbReference type="Gene3D" id="1.20.1260.10">
    <property type="match status" value="1"/>
</dbReference>
<dbReference type="InterPro" id="IPR012347">
    <property type="entry name" value="Ferritin-like"/>
</dbReference>
<evidence type="ECO:0000256" key="8">
    <source>
        <dbReference type="RuleBase" id="RU361145"/>
    </source>
</evidence>
<feature type="binding site" evidence="7">
    <location>
        <position position="131"/>
    </location>
    <ligand>
        <name>Fe cation</name>
        <dbReference type="ChEBI" id="CHEBI:24875"/>
        <label>1</label>
    </ligand>
</feature>
<keyword evidence="5 7" id="KW-0408">Iron</keyword>
<comment type="similarity">
    <text evidence="1 8">Belongs to the ferritin family. Prokaryotic subfamily.</text>
</comment>
<evidence type="ECO:0000313" key="11">
    <source>
        <dbReference type="Proteomes" id="UP000245370"/>
    </source>
</evidence>
<dbReference type="GO" id="GO:0006879">
    <property type="term" value="P:intracellular iron ion homeostasis"/>
    <property type="evidence" value="ECO:0007669"/>
    <property type="project" value="UniProtKB-KW"/>
</dbReference>
<dbReference type="Pfam" id="PF00210">
    <property type="entry name" value="Ferritin"/>
    <property type="match status" value="1"/>
</dbReference>
<evidence type="ECO:0000256" key="5">
    <source>
        <dbReference type="ARBA" id="ARBA00023004"/>
    </source>
</evidence>
<dbReference type="FunFam" id="1.20.1260.10:FF:000001">
    <property type="entry name" value="Non-heme ferritin"/>
    <property type="match status" value="1"/>
</dbReference>
<dbReference type="GO" id="GO:0042802">
    <property type="term" value="F:identical protein binding"/>
    <property type="evidence" value="ECO:0007669"/>
    <property type="project" value="UniProtKB-ARBA"/>
</dbReference>
<keyword evidence="8" id="KW-0963">Cytoplasm</keyword>
<keyword evidence="2 8" id="KW-0409">Iron storage</keyword>
<keyword evidence="10" id="KW-0808">Transferase</keyword>
<evidence type="ECO:0000256" key="1">
    <source>
        <dbReference type="ARBA" id="ARBA00006950"/>
    </source>
</evidence>
<dbReference type="CDD" id="cd01055">
    <property type="entry name" value="Nonheme_Ferritin"/>
    <property type="match status" value="1"/>
</dbReference>
<dbReference type="GO" id="GO:0008198">
    <property type="term" value="F:ferrous iron binding"/>
    <property type="evidence" value="ECO:0007669"/>
    <property type="project" value="TreeGrafter"/>
</dbReference>
<dbReference type="PANTHER" id="PTHR11431:SF127">
    <property type="entry name" value="BACTERIAL NON-HEME FERRITIN"/>
    <property type="match status" value="1"/>
</dbReference>
<dbReference type="GO" id="GO:0016491">
    <property type="term" value="F:oxidoreductase activity"/>
    <property type="evidence" value="ECO:0007669"/>
    <property type="project" value="UniProtKB-KW"/>
</dbReference>
<accession>A0A2U2XDA6</accession>
<dbReference type="EMBL" id="QFRJ01000004">
    <property type="protein sequence ID" value="PWH85785.1"/>
    <property type="molecule type" value="Genomic_DNA"/>
</dbReference>
<reference evidence="10 11" key="1">
    <citation type="submission" date="2018-05" db="EMBL/GenBank/DDBJ databases">
        <title>Brumimicrobium oceani sp. nov., isolated from coastal sediment.</title>
        <authorList>
            <person name="Kou Y."/>
        </authorList>
    </citation>
    <scope>NUCLEOTIDE SEQUENCE [LARGE SCALE GENOMIC DNA]</scope>
    <source>
        <strain evidence="10 11">C305</strain>
    </source>
</reference>
<evidence type="ECO:0000256" key="3">
    <source>
        <dbReference type="ARBA" id="ARBA00022723"/>
    </source>
</evidence>
<dbReference type="InterPro" id="IPR009078">
    <property type="entry name" value="Ferritin-like_SF"/>
</dbReference>
<dbReference type="GO" id="GO:0008199">
    <property type="term" value="F:ferric iron binding"/>
    <property type="evidence" value="ECO:0007669"/>
    <property type="project" value="InterPro"/>
</dbReference>
<dbReference type="EC" id="1.16.3.2" evidence="8"/>
<name>A0A2U2XDA6_9FLAO</name>
<keyword evidence="11" id="KW-1185">Reference proteome</keyword>
<dbReference type="InterPro" id="IPR008331">
    <property type="entry name" value="Ferritin_DPS_dom"/>
</dbReference>
<protein>
    <recommendedName>
        <fullName evidence="8">Ferritin</fullName>
        <ecNumber evidence="8">1.16.3.2</ecNumber>
    </recommendedName>
</protein>
<feature type="binding site" evidence="7">
    <location>
        <position position="21"/>
    </location>
    <ligand>
        <name>Fe cation</name>
        <dbReference type="ChEBI" id="CHEBI:24875"/>
        <label>1</label>
    </ligand>
</feature>
<keyword evidence="3 7" id="KW-0479">Metal-binding</keyword>
<sequence length="181" mass="20727">MMSKRISDKMEKILNKQMTMEAYQSQVYLSYGSWAEVNGYPGIASFLYGHMQEEREHMFKILKYINERGGATKIEAINEPPANPKDLGDCFQKILQHEIDNSKEIDKIVNLAHEEKDWSTFSFGQWFVQEQIEEEALINDVIDKYNLAAGDGKGGNSNLYDMDKDLASASQEGDMPREETI</sequence>
<proteinExistence type="inferred from homology"/>
<gene>
    <name evidence="10" type="ORF">DIT68_06740</name>
</gene>
<feature type="domain" description="Ferritin-like diiron" evidence="9">
    <location>
        <begin position="4"/>
        <end position="149"/>
    </location>
</feature>
<reference evidence="10 11" key="2">
    <citation type="submission" date="2018-05" db="EMBL/GenBank/DDBJ databases">
        <authorList>
            <person name="Lanie J.A."/>
            <person name="Ng W.-L."/>
            <person name="Kazmierczak K.M."/>
            <person name="Andrzejewski T.M."/>
            <person name="Davidsen T.M."/>
            <person name="Wayne K.J."/>
            <person name="Tettelin H."/>
            <person name="Glass J.I."/>
            <person name="Rusch D."/>
            <person name="Podicherti R."/>
            <person name="Tsui H.-C.T."/>
            <person name="Winkler M.E."/>
        </authorList>
    </citation>
    <scope>NUCLEOTIDE SEQUENCE [LARGE SCALE GENOMIC DNA]</scope>
    <source>
        <strain evidence="10 11">C305</strain>
    </source>
</reference>
<dbReference type="GO" id="GO:0006826">
    <property type="term" value="P:iron ion transport"/>
    <property type="evidence" value="ECO:0007669"/>
    <property type="project" value="InterPro"/>
</dbReference>
<dbReference type="PROSITE" id="PS50905">
    <property type="entry name" value="FERRITIN_LIKE"/>
    <property type="match status" value="1"/>
</dbReference>
<dbReference type="InterPro" id="IPR001519">
    <property type="entry name" value="Ferritin"/>
</dbReference>
<keyword evidence="10" id="KW-0418">Kinase</keyword>
<dbReference type="InterPro" id="IPR009040">
    <property type="entry name" value="Ferritin-like_diiron"/>
</dbReference>
<comment type="function">
    <text evidence="6">May alleviate iron toxicity in the presence of oxygen.</text>
</comment>
<dbReference type="AlphaFoldDB" id="A0A2U2XDA6"/>
<dbReference type="GO" id="GO:0005737">
    <property type="term" value="C:cytoplasm"/>
    <property type="evidence" value="ECO:0007669"/>
    <property type="project" value="UniProtKB-SubCell"/>
</dbReference>
<evidence type="ECO:0000313" key="10">
    <source>
        <dbReference type="EMBL" id="PWH85785.1"/>
    </source>
</evidence>
<feature type="binding site" evidence="7">
    <location>
        <position position="57"/>
    </location>
    <ligand>
        <name>Fe cation</name>
        <dbReference type="ChEBI" id="CHEBI:24875"/>
        <label>1</label>
    </ligand>
</feature>
<evidence type="ECO:0000259" key="9">
    <source>
        <dbReference type="PROSITE" id="PS50905"/>
    </source>
</evidence>
<evidence type="ECO:0000256" key="4">
    <source>
        <dbReference type="ARBA" id="ARBA00023002"/>
    </source>
</evidence>
<evidence type="ECO:0000256" key="7">
    <source>
        <dbReference type="PIRSR" id="PIRSR601519-1"/>
    </source>
</evidence>
<dbReference type="InterPro" id="IPR041719">
    <property type="entry name" value="Ferritin_prok"/>
</dbReference>
<organism evidence="10 11">
    <name type="scientific">Brumimicrobium oceani</name>
    <dbReference type="NCBI Taxonomy" id="2100725"/>
    <lineage>
        <taxon>Bacteria</taxon>
        <taxon>Pseudomonadati</taxon>
        <taxon>Bacteroidota</taxon>
        <taxon>Flavobacteriia</taxon>
        <taxon>Flavobacteriales</taxon>
        <taxon>Crocinitomicaceae</taxon>
        <taxon>Brumimicrobium</taxon>
    </lineage>
</organism>
<dbReference type="SUPFAM" id="SSF47240">
    <property type="entry name" value="Ferritin-like"/>
    <property type="match status" value="1"/>
</dbReference>
<comment type="catalytic activity">
    <reaction evidence="8">
        <text>4 Fe(2+) + O2 + 6 H2O = 4 iron(III) oxide-hydroxide + 12 H(+)</text>
        <dbReference type="Rhea" id="RHEA:11972"/>
        <dbReference type="ChEBI" id="CHEBI:15377"/>
        <dbReference type="ChEBI" id="CHEBI:15378"/>
        <dbReference type="ChEBI" id="CHEBI:15379"/>
        <dbReference type="ChEBI" id="CHEBI:29033"/>
        <dbReference type="ChEBI" id="CHEBI:78619"/>
        <dbReference type="EC" id="1.16.3.2"/>
    </reaction>
</comment>
<comment type="subcellular location">
    <subcellularLocation>
        <location evidence="8">Cytoplasm</location>
    </subcellularLocation>
</comment>
<dbReference type="Proteomes" id="UP000245370">
    <property type="component" value="Unassembled WGS sequence"/>
</dbReference>
<feature type="binding site" evidence="7">
    <location>
        <position position="54"/>
    </location>
    <ligand>
        <name>Fe cation</name>
        <dbReference type="ChEBI" id="CHEBI:24875"/>
        <label>1</label>
    </ligand>
</feature>
<comment type="caution">
    <text evidence="10">The sequence shown here is derived from an EMBL/GenBank/DDBJ whole genome shotgun (WGS) entry which is preliminary data.</text>
</comment>
<comment type="function">
    <text evidence="8">Iron-storage protein.</text>
</comment>